<dbReference type="GO" id="GO:0030272">
    <property type="term" value="F:5-formyltetrahydrofolate cyclo-ligase activity"/>
    <property type="evidence" value="ECO:0007669"/>
    <property type="project" value="TreeGrafter"/>
</dbReference>
<evidence type="ECO:0000256" key="1">
    <source>
        <dbReference type="ARBA" id="ARBA00010638"/>
    </source>
</evidence>
<dbReference type="RefSeq" id="WP_081830822.1">
    <property type="nucleotide sequence ID" value="NZ_CP006018.1"/>
</dbReference>
<dbReference type="KEGG" id="bii:BINDI_1128"/>
<dbReference type="InterPro" id="IPR002698">
    <property type="entry name" value="FTHF_cligase"/>
</dbReference>
<dbReference type="PANTHER" id="PTHR23407">
    <property type="entry name" value="ATPASE INHIBITOR/5-FORMYLTETRAHYDROFOLATE CYCLO-LIGASE"/>
    <property type="match status" value="1"/>
</dbReference>
<dbReference type="Pfam" id="PF01812">
    <property type="entry name" value="5-FTHF_cyc-lig"/>
    <property type="match status" value="1"/>
</dbReference>
<gene>
    <name evidence="5" type="ORF">BINDI_1128</name>
</gene>
<keyword evidence="6" id="KW-1185">Reference proteome</keyword>
<dbReference type="Gene3D" id="3.40.50.10420">
    <property type="entry name" value="NagB/RpiA/CoA transferase-like"/>
    <property type="match status" value="1"/>
</dbReference>
<dbReference type="SUPFAM" id="SSF100950">
    <property type="entry name" value="NagB/RpiA/CoA transferase-like"/>
    <property type="match status" value="1"/>
</dbReference>
<name>A0A087VV72_9BIFI</name>
<keyword evidence="3" id="KW-0067">ATP-binding</keyword>
<evidence type="ECO:0000256" key="4">
    <source>
        <dbReference type="SAM" id="MobiDB-lite"/>
    </source>
</evidence>
<dbReference type="OrthoDB" id="3242798at2"/>
<reference evidence="5 6" key="1">
    <citation type="journal article" date="2014" name="Appl. Environ. Microbiol.">
        <title>Genomic encyclopedia of type strains of the genus Bifidobacterium.</title>
        <authorList>
            <person name="Milani C."/>
            <person name="Lugli G.A."/>
            <person name="Duranti S."/>
            <person name="Turroni F."/>
            <person name="Bottacini F."/>
            <person name="Mangifesta M."/>
            <person name="Sanchez B."/>
            <person name="Viappiani A."/>
            <person name="Mancabelli L."/>
            <person name="Taminiau B."/>
            <person name="Delcenserie V."/>
            <person name="Barrangou R."/>
            <person name="Margolles A."/>
            <person name="van Sinderen D."/>
            <person name="Ventura M."/>
        </authorList>
    </citation>
    <scope>NUCLEOTIDE SEQUENCE [LARGE SCALE GENOMIC DNA]</scope>
    <source>
        <strain evidence="5 6">LMG 11587</strain>
    </source>
</reference>
<dbReference type="GO" id="GO:0009396">
    <property type="term" value="P:folic acid-containing compound biosynthetic process"/>
    <property type="evidence" value="ECO:0007669"/>
    <property type="project" value="TreeGrafter"/>
</dbReference>
<keyword evidence="5" id="KW-0436">Ligase</keyword>
<dbReference type="GO" id="GO:0005524">
    <property type="term" value="F:ATP binding"/>
    <property type="evidence" value="ECO:0007669"/>
    <property type="project" value="UniProtKB-KW"/>
</dbReference>
<protein>
    <submittedName>
        <fullName evidence="5">5-formyltetrahydrofolate cyclo-ligase</fullName>
    </submittedName>
</protein>
<dbReference type="PANTHER" id="PTHR23407:SF1">
    <property type="entry name" value="5-FORMYLTETRAHYDROFOLATE CYCLO-LIGASE"/>
    <property type="match status" value="1"/>
</dbReference>
<proteinExistence type="inferred from homology"/>
<dbReference type="HOGENOM" id="CLU_066245_1_0_11"/>
<evidence type="ECO:0000256" key="2">
    <source>
        <dbReference type="ARBA" id="ARBA00022741"/>
    </source>
</evidence>
<dbReference type="EMBL" id="CP006018">
    <property type="protein sequence ID" value="AIC92390.1"/>
    <property type="molecule type" value="Genomic_DNA"/>
</dbReference>
<organism evidence="5 6">
    <name type="scientific">Bifidobacterium [indicum] DSM 20214 = LMG 11587</name>
    <dbReference type="NCBI Taxonomy" id="1341694"/>
    <lineage>
        <taxon>Bacteria</taxon>
        <taxon>Bacillati</taxon>
        <taxon>Actinomycetota</taxon>
        <taxon>Actinomycetes</taxon>
        <taxon>Bifidobacteriales</taxon>
        <taxon>Bifidobacteriaceae</taxon>
        <taxon>Bifidobacterium</taxon>
    </lineage>
</organism>
<evidence type="ECO:0000313" key="6">
    <source>
        <dbReference type="Proteomes" id="UP000028569"/>
    </source>
</evidence>
<dbReference type="AlphaFoldDB" id="A0A087VV72"/>
<dbReference type="InterPro" id="IPR024185">
    <property type="entry name" value="FTHF_cligase-like_sf"/>
</dbReference>
<comment type="similarity">
    <text evidence="1">Belongs to the 5-formyltetrahydrofolate cyclo-ligase family.</text>
</comment>
<evidence type="ECO:0000313" key="5">
    <source>
        <dbReference type="EMBL" id="AIC92390.1"/>
    </source>
</evidence>
<sequence length="254" mass="27117">MPVENDPSTGRMGASAQTPHGGVMDQNGSCKNALRKRRLSERHHISDDRLSKAGRNLAVQLLESVLPMVASKEEDRMDASDHGREEAVLGDIPRAAAFSSIRGEVPTDDLLKTLLDCGYQVLIPKLGTGLEVGWGLMSGPTDLGRMETIGGWRPDEPEGVSLPAESLAGARLILVPALSIDTLGTRLGRGGGWYDRALVNRTDGALVVGICWEEELVTDPLPHLPHDLPVDAVLTPTGFTLTAAGRSRRASFGS</sequence>
<dbReference type="Proteomes" id="UP000028569">
    <property type="component" value="Chromosome"/>
</dbReference>
<dbReference type="InterPro" id="IPR037171">
    <property type="entry name" value="NagB/RpiA_transferase-like"/>
</dbReference>
<keyword evidence="2" id="KW-0547">Nucleotide-binding</keyword>
<dbReference type="GO" id="GO:0035999">
    <property type="term" value="P:tetrahydrofolate interconversion"/>
    <property type="evidence" value="ECO:0007669"/>
    <property type="project" value="TreeGrafter"/>
</dbReference>
<accession>A0A087VV72</accession>
<evidence type="ECO:0000256" key="3">
    <source>
        <dbReference type="ARBA" id="ARBA00022840"/>
    </source>
</evidence>
<feature type="region of interest" description="Disordered" evidence="4">
    <location>
        <begin position="1"/>
        <end position="28"/>
    </location>
</feature>